<evidence type="ECO:0000313" key="8">
    <source>
        <dbReference type="EMBL" id="ROR74209.1"/>
    </source>
</evidence>
<dbReference type="PROSITE" id="PS01224">
    <property type="entry name" value="ARGC"/>
    <property type="match status" value="1"/>
</dbReference>
<name>A0A3N2BG21_9MICO</name>
<comment type="function">
    <text evidence="5">Catalyzes the NADPH-dependent reduction of N-acetyl-5-glutamyl phosphate to yield N-acetyl-L-glutamate 5-semialdehyde.</text>
</comment>
<gene>
    <name evidence="5" type="primary">argC</name>
    <name evidence="8" type="ORF">EDD31_2610</name>
</gene>
<dbReference type="SUPFAM" id="SSF51735">
    <property type="entry name" value="NAD(P)-binding Rossmann-fold domains"/>
    <property type="match status" value="1"/>
</dbReference>
<comment type="caution">
    <text evidence="8">The sequence shown here is derived from an EMBL/GenBank/DDBJ whole genome shotgun (WGS) entry which is preliminary data.</text>
</comment>
<dbReference type="NCBIfam" id="TIGR01850">
    <property type="entry name" value="argC"/>
    <property type="match status" value="1"/>
</dbReference>
<dbReference type="CDD" id="cd23934">
    <property type="entry name" value="AGPR_1_C"/>
    <property type="match status" value="1"/>
</dbReference>
<organism evidence="8 9">
    <name type="scientific">Bogoriella caseilytica</name>
    <dbReference type="NCBI Taxonomy" id="56055"/>
    <lineage>
        <taxon>Bacteria</taxon>
        <taxon>Bacillati</taxon>
        <taxon>Actinomycetota</taxon>
        <taxon>Actinomycetes</taxon>
        <taxon>Micrococcales</taxon>
        <taxon>Bogoriellaceae</taxon>
        <taxon>Bogoriella</taxon>
    </lineage>
</organism>
<dbReference type="InterPro" id="IPR050085">
    <property type="entry name" value="AGPR"/>
</dbReference>
<dbReference type="Gene3D" id="3.40.50.720">
    <property type="entry name" value="NAD(P)-binding Rossmann-like Domain"/>
    <property type="match status" value="1"/>
</dbReference>
<dbReference type="GO" id="GO:0051287">
    <property type="term" value="F:NAD binding"/>
    <property type="evidence" value="ECO:0007669"/>
    <property type="project" value="InterPro"/>
</dbReference>
<dbReference type="UniPathway" id="UPA00068">
    <property type="reaction ID" value="UER00108"/>
</dbReference>
<dbReference type="Pfam" id="PF22698">
    <property type="entry name" value="Semialdhyde_dhC_1"/>
    <property type="match status" value="1"/>
</dbReference>
<reference evidence="8 9" key="1">
    <citation type="submission" date="2018-11" db="EMBL/GenBank/DDBJ databases">
        <title>Sequencing the genomes of 1000 actinobacteria strains.</title>
        <authorList>
            <person name="Klenk H.-P."/>
        </authorList>
    </citation>
    <scope>NUCLEOTIDE SEQUENCE [LARGE SCALE GENOMIC DNA]</scope>
    <source>
        <strain evidence="8 9">DSM 11294</strain>
    </source>
</reference>
<dbReference type="GO" id="GO:0070401">
    <property type="term" value="F:NADP+ binding"/>
    <property type="evidence" value="ECO:0007669"/>
    <property type="project" value="InterPro"/>
</dbReference>
<dbReference type="PANTHER" id="PTHR32338:SF10">
    <property type="entry name" value="N-ACETYL-GAMMA-GLUTAMYL-PHOSPHATE REDUCTASE, CHLOROPLASTIC-RELATED"/>
    <property type="match status" value="1"/>
</dbReference>
<dbReference type="InterPro" id="IPR000706">
    <property type="entry name" value="AGPR_type-1"/>
</dbReference>
<dbReference type="EC" id="1.2.1.38" evidence="5"/>
<evidence type="ECO:0000256" key="4">
    <source>
        <dbReference type="ARBA" id="ARBA00023002"/>
    </source>
</evidence>
<evidence type="ECO:0000259" key="7">
    <source>
        <dbReference type="SMART" id="SM00859"/>
    </source>
</evidence>
<dbReference type="HAMAP" id="MF_00150">
    <property type="entry name" value="ArgC_type1"/>
    <property type="match status" value="1"/>
</dbReference>
<proteinExistence type="inferred from homology"/>
<evidence type="ECO:0000256" key="3">
    <source>
        <dbReference type="ARBA" id="ARBA00022857"/>
    </source>
</evidence>
<comment type="catalytic activity">
    <reaction evidence="5">
        <text>N-acetyl-L-glutamate 5-semialdehyde + phosphate + NADP(+) = N-acetyl-L-glutamyl 5-phosphate + NADPH + H(+)</text>
        <dbReference type="Rhea" id="RHEA:21588"/>
        <dbReference type="ChEBI" id="CHEBI:15378"/>
        <dbReference type="ChEBI" id="CHEBI:29123"/>
        <dbReference type="ChEBI" id="CHEBI:43474"/>
        <dbReference type="ChEBI" id="CHEBI:57783"/>
        <dbReference type="ChEBI" id="CHEBI:57936"/>
        <dbReference type="ChEBI" id="CHEBI:58349"/>
        <dbReference type="EC" id="1.2.1.38"/>
    </reaction>
</comment>
<evidence type="ECO:0000313" key="9">
    <source>
        <dbReference type="Proteomes" id="UP000280668"/>
    </source>
</evidence>
<feature type="domain" description="Semialdehyde dehydrogenase NAD-binding" evidence="7">
    <location>
        <begin position="8"/>
        <end position="145"/>
    </location>
</feature>
<protein>
    <recommendedName>
        <fullName evidence="5">N-acetyl-gamma-glutamyl-phosphate reductase</fullName>
        <shortName evidence="5">AGPR</shortName>
        <ecNumber evidence="5">1.2.1.38</ecNumber>
    </recommendedName>
    <alternativeName>
        <fullName evidence="5">N-acetyl-glutamate semialdehyde dehydrogenase</fullName>
        <shortName evidence="5">NAGSA dehydrogenase</shortName>
    </alternativeName>
</protein>
<evidence type="ECO:0000256" key="5">
    <source>
        <dbReference type="HAMAP-Rule" id="MF_00150"/>
    </source>
</evidence>
<keyword evidence="5" id="KW-0963">Cytoplasm</keyword>
<dbReference type="Proteomes" id="UP000280668">
    <property type="component" value="Unassembled WGS sequence"/>
</dbReference>
<dbReference type="GO" id="GO:0005737">
    <property type="term" value="C:cytoplasm"/>
    <property type="evidence" value="ECO:0007669"/>
    <property type="project" value="UniProtKB-SubCell"/>
</dbReference>
<sequence length="365" mass="37242">MVMRVSFSVAVAGASGYAGGEVLRLLLNHPDVRIGALTAHSSAGDRLGVHQPHLPALADRVIEPTSAGTLAGHDVVVLALPHGASGELADALSAHAEGAGPLIIDCGADHRLISAEDWQRFYGSDHAGTWPYGMPELLTGSPEAAHRQREDLRGARRIAVPGCNATAVTLALQPGVAAEIIDPGDIVAALAVGYSGAGKSLKPHLLASEAAGNLQPYGVGGTHRHIPEIAQNLRSASNSAIAPRISFTPMLAPVSRGILATVTAPLTVGDANLVRQVWTEHWEHEPFVDLLPAGTWPSTAAVSGTNRATVQVALDSGAGGAHGRVVAMCALDNLGKGTAGAAIQSMNLALGLPETTGLPTTGVAP</sequence>
<keyword evidence="4 5" id="KW-0560">Oxidoreductase</keyword>
<dbReference type="AlphaFoldDB" id="A0A3N2BG21"/>
<dbReference type="CDD" id="cd24148">
    <property type="entry name" value="AGPR_1_actinobacAGPR_like"/>
    <property type="match status" value="1"/>
</dbReference>
<dbReference type="Gene3D" id="3.30.360.10">
    <property type="entry name" value="Dihydrodipicolinate Reductase, domain 2"/>
    <property type="match status" value="1"/>
</dbReference>
<dbReference type="Pfam" id="PF01118">
    <property type="entry name" value="Semialdhyde_dh"/>
    <property type="match status" value="1"/>
</dbReference>
<dbReference type="InterPro" id="IPR000534">
    <property type="entry name" value="Semialdehyde_DH_NAD-bd"/>
</dbReference>
<dbReference type="PANTHER" id="PTHR32338">
    <property type="entry name" value="N-ACETYL-GAMMA-GLUTAMYL-PHOSPHATE REDUCTASE, CHLOROPLASTIC-RELATED-RELATED"/>
    <property type="match status" value="1"/>
</dbReference>
<keyword evidence="2 5" id="KW-0028">Amino-acid biosynthesis</keyword>
<dbReference type="InterPro" id="IPR036291">
    <property type="entry name" value="NAD(P)-bd_dom_sf"/>
</dbReference>
<comment type="pathway">
    <text evidence="5">Amino-acid biosynthesis; L-arginine biosynthesis; N(2)-acetyl-L-ornithine from L-glutamate: step 3/4.</text>
</comment>
<dbReference type="GO" id="GO:0006526">
    <property type="term" value="P:L-arginine biosynthetic process"/>
    <property type="evidence" value="ECO:0007669"/>
    <property type="project" value="UniProtKB-UniRule"/>
</dbReference>
<dbReference type="EMBL" id="RKHK01000001">
    <property type="protein sequence ID" value="ROR74209.1"/>
    <property type="molecule type" value="Genomic_DNA"/>
</dbReference>
<dbReference type="InterPro" id="IPR058924">
    <property type="entry name" value="AGPR_dimerisation_dom"/>
</dbReference>
<dbReference type="SMART" id="SM00859">
    <property type="entry name" value="Semialdhyde_dh"/>
    <property type="match status" value="1"/>
</dbReference>
<evidence type="ECO:0000256" key="1">
    <source>
        <dbReference type="ARBA" id="ARBA00022571"/>
    </source>
</evidence>
<comment type="subcellular location">
    <subcellularLocation>
        <location evidence="5">Cytoplasm</location>
    </subcellularLocation>
</comment>
<accession>A0A3N2BG21</accession>
<keyword evidence="1 5" id="KW-0055">Arginine biosynthesis</keyword>
<dbReference type="SUPFAM" id="SSF55347">
    <property type="entry name" value="Glyceraldehyde-3-phosphate dehydrogenase-like, C-terminal domain"/>
    <property type="match status" value="1"/>
</dbReference>
<comment type="similarity">
    <text evidence="5">Belongs to the NAGSA dehydrogenase family. Type 1 subfamily.</text>
</comment>
<evidence type="ECO:0000256" key="6">
    <source>
        <dbReference type="PROSITE-ProRule" id="PRU10010"/>
    </source>
</evidence>
<keyword evidence="3 5" id="KW-0521">NADP</keyword>
<dbReference type="InterPro" id="IPR023013">
    <property type="entry name" value="AGPR_AS"/>
</dbReference>
<dbReference type="GO" id="GO:0003942">
    <property type="term" value="F:N-acetyl-gamma-glutamyl-phosphate reductase activity"/>
    <property type="evidence" value="ECO:0007669"/>
    <property type="project" value="UniProtKB-UniRule"/>
</dbReference>
<feature type="active site" evidence="5 6">
    <location>
        <position position="163"/>
    </location>
</feature>
<evidence type="ECO:0000256" key="2">
    <source>
        <dbReference type="ARBA" id="ARBA00022605"/>
    </source>
</evidence>
<keyword evidence="9" id="KW-1185">Reference proteome</keyword>